<evidence type="ECO:0000256" key="1">
    <source>
        <dbReference type="SAM" id="MobiDB-lite"/>
    </source>
</evidence>
<dbReference type="Proteomes" id="UP001392437">
    <property type="component" value="Unassembled WGS sequence"/>
</dbReference>
<feature type="compositionally biased region" description="Basic and acidic residues" evidence="1">
    <location>
        <begin position="267"/>
        <end position="280"/>
    </location>
</feature>
<reference evidence="2 3" key="1">
    <citation type="submission" date="2023-01" db="EMBL/GenBank/DDBJ databases">
        <title>Analysis of 21 Apiospora genomes using comparative genomics revels a genus with tremendous synthesis potential of carbohydrate active enzymes and secondary metabolites.</title>
        <authorList>
            <person name="Sorensen T."/>
        </authorList>
    </citation>
    <scope>NUCLEOTIDE SEQUENCE [LARGE SCALE GENOMIC DNA]</scope>
    <source>
        <strain evidence="2 3">CBS 117206</strain>
    </source>
</reference>
<keyword evidence="3" id="KW-1185">Reference proteome</keyword>
<accession>A0AAW0Q3F7</accession>
<feature type="region of interest" description="Disordered" evidence="1">
    <location>
        <begin position="60"/>
        <end position="79"/>
    </location>
</feature>
<dbReference type="EMBL" id="JAQQWP010000012">
    <property type="protein sequence ID" value="KAK8093014.1"/>
    <property type="molecule type" value="Genomic_DNA"/>
</dbReference>
<organism evidence="2 3">
    <name type="scientific">Apiospora kogelbergensis</name>
    <dbReference type="NCBI Taxonomy" id="1337665"/>
    <lineage>
        <taxon>Eukaryota</taxon>
        <taxon>Fungi</taxon>
        <taxon>Dikarya</taxon>
        <taxon>Ascomycota</taxon>
        <taxon>Pezizomycotina</taxon>
        <taxon>Sordariomycetes</taxon>
        <taxon>Xylariomycetidae</taxon>
        <taxon>Amphisphaeriales</taxon>
        <taxon>Apiosporaceae</taxon>
        <taxon>Apiospora</taxon>
    </lineage>
</organism>
<proteinExistence type="predicted"/>
<evidence type="ECO:0000313" key="2">
    <source>
        <dbReference type="EMBL" id="KAK8093014.1"/>
    </source>
</evidence>
<feature type="region of interest" description="Disordered" evidence="1">
    <location>
        <begin position="251"/>
        <end position="280"/>
    </location>
</feature>
<feature type="region of interest" description="Disordered" evidence="1">
    <location>
        <begin position="172"/>
        <end position="191"/>
    </location>
</feature>
<comment type="caution">
    <text evidence="2">The sequence shown here is derived from an EMBL/GenBank/DDBJ whole genome shotgun (WGS) entry which is preliminary data.</text>
</comment>
<sequence length="280" mass="31019">MASTTSSTGFFTKTCDRFLSRKNQAELEAFIECLGEAGCHIGHCDDPCECAFCIAEREDEKNDGGDEGDDDDDVSIYQSTGSFDDIYDRNFYDEDAEEAYVNDSTSSCWPEPLRTPVPAVAEYADLAESSPYDTESDDECQAAADEAILGRRVQAGLNIGFPASWYADEPPKPAAAALPKSKHHHQRAKGDGVLTRKQALAAFMRHLNREQKMSVATSVAQWISTVDGDENAPDDWEEAYAYDYDFARYHDDGASSPSVPEPLFSPRNEDWEEVSKSELD</sequence>
<feature type="compositionally biased region" description="Acidic residues" evidence="1">
    <location>
        <begin position="65"/>
        <end position="74"/>
    </location>
</feature>
<protein>
    <submittedName>
        <fullName evidence="2">Uncharacterized protein</fullName>
    </submittedName>
</protein>
<gene>
    <name evidence="2" type="ORF">PG999_014601</name>
</gene>
<evidence type="ECO:0000313" key="3">
    <source>
        <dbReference type="Proteomes" id="UP001392437"/>
    </source>
</evidence>
<dbReference type="AlphaFoldDB" id="A0AAW0Q3F7"/>
<name>A0AAW0Q3F7_9PEZI</name>